<evidence type="ECO:0000313" key="1">
    <source>
        <dbReference type="EMBL" id="KKL59708.1"/>
    </source>
</evidence>
<sequence length="61" mass="7063">MTTAVTHRTDPYPNDIKAEAIALVYESGNFSEAARTMAERYPERSPNFSQINRWFKQIDPE</sequence>
<reference evidence="1" key="1">
    <citation type="journal article" date="2015" name="Nature">
        <title>Complex archaea that bridge the gap between prokaryotes and eukaryotes.</title>
        <authorList>
            <person name="Spang A."/>
            <person name="Saw J.H."/>
            <person name="Jorgensen S.L."/>
            <person name="Zaremba-Niedzwiedzka K."/>
            <person name="Martijn J."/>
            <person name="Lind A.E."/>
            <person name="van Eijk R."/>
            <person name="Schleper C."/>
            <person name="Guy L."/>
            <person name="Ettema T.J."/>
        </authorList>
    </citation>
    <scope>NUCLEOTIDE SEQUENCE</scope>
</reference>
<accession>A0A0F9DD88</accession>
<protein>
    <submittedName>
        <fullName evidence="1">Uncharacterized protein</fullName>
    </submittedName>
</protein>
<dbReference type="AlphaFoldDB" id="A0A0F9DD88"/>
<organism evidence="1">
    <name type="scientific">marine sediment metagenome</name>
    <dbReference type="NCBI Taxonomy" id="412755"/>
    <lineage>
        <taxon>unclassified sequences</taxon>
        <taxon>metagenomes</taxon>
        <taxon>ecological metagenomes</taxon>
    </lineage>
</organism>
<feature type="non-terminal residue" evidence="1">
    <location>
        <position position="61"/>
    </location>
</feature>
<gene>
    <name evidence="1" type="ORF">LCGC14_2212680</name>
</gene>
<proteinExistence type="predicted"/>
<name>A0A0F9DD88_9ZZZZ</name>
<dbReference type="EMBL" id="LAZR01029396">
    <property type="protein sequence ID" value="KKL59708.1"/>
    <property type="molecule type" value="Genomic_DNA"/>
</dbReference>
<comment type="caution">
    <text evidence="1">The sequence shown here is derived from an EMBL/GenBank/DDBJ whole genome shotgun (WGS) entry which is preliminary data.</text>
</comment>